<keyword evidence="3" id="KW-1185">Reference proteome</keyword>
<dbReference type="Proteomes" id="UP001176941">
    <property type="component" value="Chromosome 6"/>
</dbReference>
<feature type="region of interest" description="Disordered" evidence="1">
    <location>
        <begin position="93"/>
        <end position="139"/>
    </location>
</feature>
<name>A0ABN8ZXW9_RANTA</name>
<sequence>MLEGVRFARRHPRLGRLRPDGAARDRATCGKGRLALRRTCPKLVRLMTAALALPRYETQIKNLLAPHFCEVIRREGKGEAGAVCSRPLDREKPFHAPEARKSAPIAQNPGIFREIRLPQPSEKTSGRKGFSHGSGSHCR</sequence>
<dbReference type="EMBL" id="OX459942">
    <property type="protein sequence ID" value="CAI9177031.1"/>
    <property type="molecule type" value="Genomic_DNA"/>
</dbReference>
<evidence type="ECO:0000256" key="1">
    <source>
        <dbReference type="SAM" id="MobiDB-lite"/>
    </source>
</evidence>
<reference evidence="2" key="1">
    <citation type="submission" date="2023-04" db="EMBL/GenBank/DDBJ databases">
        <authorList>
            <consortium name="ELIXIR-Norway"/>
        </authorList>
    </citation>
    <scope>NUCLEOTIDE SEQUENCE [LARGE SCALE GENOMIC DNA]</scope>
</reference>
<evidence type="ECO:0000313" key="2">
    <source>
        <dbReference type="EMBL" id="CAI9177031.1"/>
    </source>
</evidence>
<evidence type="ECO:0000313" key="3">
    <source>
        <dbReference type="Proteomes" id="UP001176941"/>
    </source>
</evidence>
<protein>
    <submittedName>
        <fullName evidence="2">Uncharacterized protein</fullName>
    </submittedName>
</protein>
<gene>
    <name evidence="2" type="ORF">MRATA1EN1_LOCUS25993</name>
</gene>
<organism evidence="2 3">
    <name type="scientific">Rangifer tarandus platyrhynchus</name>
    <name type="common">Svalbard reindeer</name>
    <dbReference type="NCBI Taxonomy" id="3082113"/>
    <lineage>
        <taxon>Eukaryota</taxon>
        <taxon>Metazoa</taxon>
        <taxon>Chordata</taxon>
        <taxon>Craniata</taxon>
        <taxon>Vertebrata</taxon>
        <taxon>Euteleostomi</taxon>
        <taxon>Mammalia</taxon>
        <taxon>Eutheria</taxon>
        <taxon>Laurasiatheria</taxon>
        <taxon>Artiodactyla</taxon>
        <taxon>Ruminantia</taxon>
        <taxon>Pecora</taxon>
        <taxon>Cervidae</taxon>
        <taxon>Odocoileinae</taxon>
        <taxon>Rangifer</taxon>
    </lineage>
</organism>
<proteinExistence type="predicted"/>
<accession>A0ABN8ZXW9</accession>